<proteinExistence type="inferred from homology"/>
<dbReference type="InterPro" id="IPR008949">
    <property type="entry name" value="Isoprenoid_synthase_dom_sf"/>
</dbReference>
<evidence type="ECO:0000256" key="3">
    <source>
        <dbReference type="ARBA" id="ARBA00022723"/>
    </source>
</evidence>
<dbReference type="SUPFAM" id="SSF48576">
    <property type="entry name" value="Terpenoid synthases"/>
    <property type="match status" value="1"/>
</dbReference>
<name>A0AAN9NS24_PHACN</name>
<protein>
    <submittedName>
        <fullName evidence="5">Uncharacterized protein</fullName>
    </submittedName>
</protein>
<keyword evidence="4" id="KW-0460">Magnesium</keyword>
<keyword evidence="3" id="KW-0479">Metal-binding</keyword>
<reference evidence="5 6" key="1">
    <citation type="submission" date="2024-01" db="EMBL/GenBank/DDBJ databases">
        <title>The genomes of 5 underutilized Papilionoideae crops provide insights into root nodulation and disease resistanc.</title>
        <authorList>
            <person name="Jiang F."/>
        </authorList>
    </citation>
    <scope>NUCLEOTIDE SEQUENCE [LARGE SCALE GENOMIC DNA]</scope>
    <source>
        <strain evidence="5">JINMINGXINNONG_FW02</strain>
        <tissue evidence="5">Leaves</tissue>
    </source>
</reference>
<accession>A0AAN9NS24</accession>
<dbReference type="AlphaFoldDB" id="A0AAN9NS24"/>
<dbReference type="GO" id="GO:0004311">
    <property type="term" value="F:geranylgeranyl diphosphate synthase activity"/>
    <property type="evidence" value="ECO:0007669"/>
    <property type="project" value="TreeGrafter"/>
</dbReference>
<comment type="caution">
    <text evidence="5">The sequence shown here is derived from an EMBL/GenBank/DDBJ whole genome shotgun (WGS) entry which is preliminary data.</text>
</comment>
<dbReference type="Gene3D" id="1.10.600.10">
    <property type="entry name" value="Farnesyl Diphosphate Synthase"/>
    <property type="match status" value="1"/>
</dbReference>
<evidence type="ECO:0000313" key="6">
    <source>
        <dbReference type="Proteomes" id="UP001374584"/>
    </source>
</evidence>
<dbReference type="GO" id="GO:0046872">
    <property type="term" value="F:metal ion binding"/>
    <property type="evidence" value="ECO:0007669"/>
    <property type="project" value="UniProtKB-KW"/>
</dbReference>
<organism evidence="5 6">
    <name type="scientific">Phaseolus coccineus</name>
    <name type="common">Scarlet runner bean</name>
    <name type="synonym">Phaseolus multiflorus</name>
    <dbReference type="NCBI Taxonomy" id="3886"/>
    <lineage>
        <taxon>Eukaryota</taxon>
        <taxon>Viridiplantae</taxon>
        <taxon>Streptophyta</taxon>
        <taxon>Embryophyta</taxon>
        <taxon>Tracheophyta</taxon>
        <taxon>Spermatophyta</taxon>
        <taxon>Magnoliopsida</taxon>
        <taxon>eudicotyledons</taxon>
        <taxon>Gunneridae</taxon>
        <taxon>Pentapetalae</taxon>
        <taxon>rosids</taxon>
        <taxon>fabids</taxon>
        <taxon>Fabales</taxon>
        <taxon>Fabaceae</taxon>
        <taxon>Papilionoideae</taxon>
        <taxon>50 kb inversion clade</taxon>
        <taxon>NPAAA clade</taxon>
        <taxon>indigoferoid/millettioid clade</taxon>
        <taxon>Phaseoleae</taxon>
        <taxon>Phaseolus</taxon>
    </lineage>
</organism>
<dbReference type="Pfam" id="PF00348">
    <property type="entry name" value="polyprenyl_synt"/>
    <property type="match status" value="1"/>
</dbReference>
<dbReference type="PANTHER" id="PTHR43281:SF33">
    <property type="entry name" value="GERANYLGERANYL PYROPHOSPHATE SYNTHASE 7, CHLOROPLASTIC"/>
    <property type="match status" value="1"/>
</dbReference>
<evidence type="ECO:0000256" key="4">
    <source>
        <dbReference type="ARBA" id="ARBA00022842"/>
    </source>
</evidence>
<evidence type="ECO:0000313" key="5">
    <source>
        <dbReference type="EMBL" id="KAK7378211.1"/>
    </source>
</evidence>
<keyword evidence="6" id="KW-1185">Reference proteome</keyword>
<evidence type="ECO:0000256" key="2">
    <source>
        <dbReference type="ARBA" id="ARBA00006706"/>
    </source>
</evidence>
<dbReference type="EMBL" id="JAYMYR010000002">
    <property type="protein sequence ID" value="KAK7378211.1"/>
    <property type="molecule type" value="Genomic_DNA"/>
</dbReference>
<dbReference type="Proteomes" id="UP001374584">
    <property type="component" value="Unassembled WGS sequence"/>
</dbReference>
<dbReference type="PANTHER" id="PTHR43281">
    <property type="entry name" value="FARNESYL DIPHOSPHATE SYNTHASE"/>
    <property type="match status" value="1"/>
</dbReference>
<comment type="similarity">
    <text evidence="2">Belongs to the FPP/GGPP synthase family.</text>
</comment>
<comment type="cofactor">
    <cofactor evidence="1">
        <name>Mg(2+)</name>
        <dbReference type="ChEBI" id="CHEBI:18420"/>
    </cofactor>
</comment>
<gene>
    <name evidence="5" type="ORF">VNO80_03649</name>
</gene>
<dbReference type="InterPro" id="IPR000092">
    <property type="entry name" value="Polyprenyl_synt"/>
</dbReference>
<dbReference type="GO" id="GO:0008299">
    <property type="term" value="P:isoprenoid biosynthetic process"/>
    <property type="evidence" value="ECO:0007669"/>
    <property type="project" value="InterPro"/>
</dbReference>
<evidence type="ECO:0000256" key="1">
    <source>
        <dbReference type="ARBA" id="ARBA00001946"/>
    </source>
</evidence>
<sequence length="103" mass="10929">MESVSPTRVVHTIVELAKSLGTEGVTGGQMMVVSLEGFLSEVGLERVEFIHLHKSTALLEGAVVLGAIMGGGSDEEVERLRMFGRCVGLMGQVVDDILDVAET</sequence>